<feature type="signal peptide" evidence="2">
    <location>
        <begin position="1"/>
        <end position="16"/>
    </location>
</feature>
<dbReference type="OrthoDB" id="6429683at2759"/>
<sequence>MDLILLCSIFFLPSESKLINESVSNIVAHEVTNLTLHNGTFDSNAEKVLAASTKLRGNGKEVLSKFTFISKNNDTGDQTPDKLIKRIVENDTNIQLTSTPAANSNATDPKPDEKVERASGEMSGGIFFGGNGFIMNRLIIDDSFPEIPFHKKVKRFDNVSLTTSEPTRNFRKRFTFFRRLFFI</sequence>
<gene>
    <name evidence="3" type="ORF">TNCT_10251</name>
</gene>
<evidence type="ECO:0000256" key="2">
    <source>
        <dbReference type="SAM" id="SignalP"/>
    </source>
</evidence>
<dbReference type="AlphaFoldDB" id="A0A8X6F9S2"/>
<proteinExistence type="predicted"/>
<protein>
    <submittedName>
        <fullName evidence="3">Uncharacterized protein</fullName>
    </submittedName>
</protein>
<reference evidence="3" key="1">
    <citation type="submission" date="2020-07" db="EMBL/GenBank/DDBJ databases">
        <title>Multicomponent nature underlies the extraordinary mechanical properties of spider dragline silk.</title>
        <authorList>
            <person name="Kono N."/>
            <person name="Nakamura H."/>
            <person name="Mori M."/>
            <person name="Yoshida Y."/>
            <person name="Ohtoshi R."/>
            <person name="Malay A.D."/>
            <person name="Moran D.A.P."/>
            <person name="Tomita M."/>
            <person name="Numata K."/>
            <person name="Arakawa K."/>
        </authorList>
    </citation>
    <scope>NUCLEOTIDE SEQUENCE</scope>
</reference>
<feature type="compositionally biased region" description="Basic and acidic residues" evidence="1">
    <location>
        <begin position="109"/>
        <end position="118"/>
    </location>
</feature>
<keyword evidence="4" id="KW-1185">Reference proteome</keyword>
<comment type="caution">
    <text evidence="3">The sequence shown here is derived from an EMBL/GenBank/DDBJ whole genome shotgun (WGS) entry which is preliminary data.</text>
</comment>
<dbReference type="EMBL" id="BMAO01011425">
    <property type="protein sequence ID" value="GFQ73556.1"/>
    <property type="molecule type" value="Genomic_DNA"/>
</dbReference>
<accession>A0A8X6F9S2</accession>
<feature type="region of interest" description="Disordered" evidence="1">
    <location>
        <begin position="98"/>
        <end position="118"/>
    </location>
</feature>
<name>A0A8X6F9S2_TRICU</name>
<evidence type="ECO:0000313" key="3">
    <source>
        <dbReference type="EMBL" id="GFQ73556.1"/>
    </source>
</evidence>
<feature type="compositionally biased region" description="Polar residues" evidence="1">
    <location>
        <begin position="98"/>
        <end position="107"/>
    </location>
</feature>
<dbReference type="Proteomes" id="UP000887116">
    <property type="component" value="Unassembled WGS sequence"/>
</dbReference>
<evidence type="ECO:0000313" key="4">
    <source>
        <dbReference type="Proteomes" id="UP000887116"/>
    </source>
</evidence>
<keyword evidence="2" id="KW-0732">Signal</keyword>
<evidence type="ECO:0000256" key="1">
    <source>
        <dbReference type="SAM" id="MobiDB-lite"/>
    </source>
</evidence>
<feature type="chain" id="PRO_5036447389" evidence="2">
    <location>
        <begin position="17"/>
        <end position="183"/>
    </location>
</feature>
<organism evidence="3 4">
    <name type="scientific">Trichonephila clavata</name>
    <name type="common">Joro spider</name>
    <name type="synonym">Nephila clavata</name>
    <dbReference type="NCBI Taxonomy" id="2740835"/>
    <lineage>
        <taxon>Eukaryota</taxon>
        <taxon>Metazoa</taxon>
        <taxon>Ecdysozoa</taxon>
        <taxon>Arthropoda</taxon>
        <taxon>Chelicerata</taxon>
        <taxon>Arachnida</taxon>
        <taxon>Araneae</taxon>
        <taxon>Araneomorphae</taxon>
        <taxon>Entelegynae</taxon>
        <taxon>Araneoidea</taxon>
        <taxon>Nephilidae</taxon>
        <taxon>Trichonephila</taxon>
    </lineage>
</organism>